<reference evidence="1" key="1">
    <citation type="submission" date="2019-05" db="EMBL/GenBank/DDBJ databases">
        <authorList>
            <consortium name="Pathogen Informatics"/>
        </authorList>
    </citation>
    <scope>NUCLEOTIDE SEQUENCE [LARGE SCALE GENOMIC DNA]</scope>
    <source>
        <strain evidence="1">NCTC12965</strain>
    </source>
</reference>
<accession>A0A4U9UHB6</accession>
<sequence>MRSPRLERYNGNSTVEIVGEAAPGVSTGTAMDEMEKLVSQLPTGFGLEWTAMSTRNACPVPRHRRCMPSRCWWYSLCSGRPV</sequence>
<dbReference type="GO" id="GO:0016020">
    <property type="term" value="C:membrane"/>
    <property type="evidence" value="ECO:0007669"/>
    <property type="project" value="InterPro"/>
</dbReference>
<dbReference type="AlphaFoldDB" id="A0A4U9UHB6"/>
<dbReference type="SUPFAM" id="SSF82693">
    <property type="entry name" value="Multidrug efflux transporter AcrB pore domain, PN1, PN2, PC1 and PC2 subdomains"/>
    <property type="match status" value="1"/>
</dbReference>
<protein>
    <submittedName>
        <fullName evidence="1">Acriflavine resistance protein B</fullName>
    </submittedName>
</protein>
<dbReference type="EMBL" id="CABEEZ010000072">
    <property type="protein sequence ID" value="VTR32596.1"/>
    <property type="molecule type" value="Genomic_DNA"/>
</dbReference>
<proteinExistence type="predicted"/>
<gene>
    <name evidence="1" type="primary">acrB_6</name>
    <name evidence="1" type="ORF">NCTC12965_03375</name>
</gene>
<name>A0A4U9UHB6_SERFO</name>
<organism evidence="1">
    <name type="scientific">Serratia fonticola</name>
    <dbReference type="NCBI Taxonomy" id="47917"/>
    <lineage>
        <taxon>Bacteria</taxon>
        <taxon>Pseudomonadati</taxon>
        <taxon>Pseudomonadota</taxon>
        <taxon>Gammaproteobacteria</taxon>
        <taxon>Enterobacterales</taxon>
        <taxon>Yersiniaceae</taxon>
        <taxon>Serratia</taxon>
    </lineage>
</organism>
<dbReference type="Pfam" id="PF00873">
    <property type="entry name" value="ACR_tran"/>
    <property type="match status" value="1"/>
</dbReference>
<dbReference type="Gene3D" id="3.30.70.1440">
    <property type="entry name" value="Multidrug efflux transporter AcrB pore domain"/>
    <property type="match status" value="1"/>
</dbReference>
<evidence type="ECO:0000313" key="1">
    <source>
        <dbReference type="EMBL" id="VTR32596.1"/>
    </source>
</evidence>
<dbReference type="InterPro" id="IPR001036">
    <property type="entry name" value="Acrflvin-R"/>
</dbReference>
<dbReference type="GO" id="GO:0022857">
    <property type="term" value="F:transmembrane transporter activity"/>
    <property type="evidence" value="ECO:0007669"/>
    <property type="project" value="InterPro"/>
</dbReference>